<organism evidence="3 4">
    <name type="scientific">Candidatus Zambryskibacteria bacterium RIFCSPLOWO2_01_FULL_39_39</name>
    <dbReference type="NCBI Taxonomy" id="1802758"/>
    <lineage>
        <taxon>Bacteria</taxon>
        <taxon>Candidatus Zambryskiibacteriota</taxon>
    </lineage>
</organism>
<dbReference type="InterPro" id="IPR019606">
    <property type="entry name" value="GerMN"/>
</dbReference>
<keyword evidence="1" id="KW-1133">Transmembrane helix</keyword>
<keyword evidence="1" id="KW-0472">Membrane</keyword>
<protein>
    <recommendedName>
        <fullName evidence="2">GerMN domain-containing protein</fullName>
    </recommendedName>
</protein>
<evidence type="ECO:0000313" key="3">
    <source>
        <dbReference type="EMBL" id="OHB01745.1"/>
    </source>
</evidence>
<gene>
    <name evidence="3" type="ORF">A3A96_04245</name>
</gene>
<dbReference type="SMART" id="SM00909">
    <property type="entry name" value="Germane"/>
    <property type="match status" value="1"/>
</dbReference>
<dbReference type="AlphaFoldDB" id="A0A1G2TWQ1"/>
<feature type="transmembrane region" description="Helical" evidence="1">
    <location>
        <begin position="7"/>
        <end position="26"/>
    </location>
</feature>
<dbReference type="Pfam" id="PF10646">
    <property type="entry name" value="Germane"/>
    <property type="match status" value="1"/>
</dbReference>
<dbReference type="EMBL" id="MHWB01000010">
    <property type="protein sequence ID" value="OHB01745.1"/>
    <property type="molecule type" value="Genomic_DNA"/>
</dbReference>
<evidence type="ECO:0000313" key="4">
    <source>
        <dbReference type="Proteomes" id="UP000177707"/>
    </source>
</evidence>
<feature type="domain" description="GerMN" evidence="2">
    <location>
        <begin position="75"/>
        <end position="168"/>
    </location>
</feature>
<keyword evidence="1" id="KW-0812">Transmembrane</keyword>
<proteinExistence type="predicted"/>
<name>A0A1G2TWQ1_9BACT</name>
<dbReference type="STRING" id="1802758.A3A96_04245"/>
<dbReference type="Proteomes" id="UP000177707">
    <property type="component" value="Unassembled WGS sequence"/>
</dbReference>
<evidence type="ECO:0000259" key="2">
    <source>
        <dbReference type="SMART" id="SM00909"/>
    </source>
</evidence>
<accession>A0A1G2TWQ1</accession>
<sequence length="169" mass="18520">MERNLKYTLYFLVCVAIFFALVKVFGGSFSSNQATAFEWEKTVNVYFAYNGPKEESDCTYVVPFPRTILNAETLGPGALGALLEGPILNELEMNRGLSSAIPENVLIQKFEIKDKVAFVDFNSSLNEGVAGSCRVLAIRSQIENTLNSLPDIDSVVISVNGQTEGILEP</sequence>
<comment type="caution">
    <text evidence="3">The sequence shown here is derived from an EMBL/GenBank/DDBJ whole genome shotgun (WGS) entry which is preliminary data.</text>
</comment>
<evidence type="ECO:0000256" key="1">
    <source>
        <dbReference type="SAM" id="Phobius"/>
    </source>
</evidence>
<reference evidence="3 4" key="1">
    <citation type="journal article" date="2016" name="Nat. Commun.">
        <title>Thousands of microbial genomes shed light on interconnected biogeochemical processes in an aquifer system.</title>
        <authorList>
            <person name="Anantharaman K."/>
            <person name="Brown C.T."/>
            <person name="Hug L.A."/>
            <person name="Sharon I."/>
            <person name="Castelle C.J."/>
            <person name="Probst A.J."/>
            <person name="Thomas B.C."/>
            <person name="Singh A."/>
            <person name="Wilkins M.J."/>
            <person name="Karaoz U."/>
            <person name="Brodie E.L."/>
            <person name="Williams K.H."/>
            <person name="Hubbard S.S."/>
            <person name="Banfield J.F."/>
        </authorList>
    </citation>
    <scope>NUCLEOTIDE SEQUENCE [LARGE SCALE GENOMIC DNA]</scope>
</reference>